<reference evidence="1 2" key="1">
    <citation type="submission" date="2018-06" db="EMBL/GenBank/DDBJ databases">
        <authorList>
            <consortium name="Pathogen Informatics"/>
            <person name="Doyle S."/>
        </authorList>
    </citation>
    <scope>NUCLEOTIDE SEQUENCE [LARGE SCALE GENOMIC DNA]</scope>
    <source>
        <strain evidence="1 2">NCTC10672</strain>
    </source>
</reference>
<dbReference type="EMBL" id="UGHY01000002">
    <property type="protein sequence ID" value="STP05629.1"/>
    <property type="molecule type" value="Genomic_DNA"/>
</dbReference>
<dbReference type="InterPro" id="IPR036986">
    <property type="entry name" value="S4_RNA-bd_sf"/>
</dbReference>
<sequence length="34" mass="3896">MPQITLTAEVQPEQMGQRLDQTLAELFQNIPVRV</sequence>
<organism evidence="1 2">
    <name type="scientific">Haemophilus parainfluenzae</name>
    <dbReference type="NCBI Taxonomy" id="729"/>
    <lineage>
        <taxon>Bacteria</taxon>
        <taxon>Pseudomonadati</taxon>
        <taxon>Pseudomonadota</taxon>
        <taxon>Gammaproteobacteria</taxon>
        <taxon>Pasteurellales</taxon>
        <taxon>Pasteurellaceae</taxon>
        <taxon>Haemophilus</taxon>
    </lineage>
</organism>
<evidence type="ECO:0000313" key="2">
    <source>
        <dbReference type="Proteomes" id="UP000254186"/>
    </source>
</evidence>
<dbReference type="Gene3D" id="3.10.290.10">
    <property type="entry name" value="RNA-binding S4 domain"/>
    <property type="match status" value="1"/>
</dbReference>
<protein>
    <submittedName>
        <fullName evidence="1">23S rRNA pseudouridine synthase</fullName>
    </submittedName>
</protein>
<proteinExistence type="predicted"/>
<name>A0A377JIQ3_HAEPA</name>
<gene>
    <name evidence="1" type="ORF">NCTC10672_01595</name>
</gene>
<dbReference type="GO" id="GO:0003723">
    <property type="term" value="F:RNA binding"/>
    <property type="evidence" value="ECO:0007669"/>
    <property type="project" value="InterPro"/>
</dbReference>
<evidence type="ECO:0000313" key="1">
    <source>
        <dbReference type="EMBL" id="STP05629.1"/>
    </source>
</evidence>
<accession>A0A377JIQ3</accession>
<dbReference type="AlphaFoldDB" id="A0A377JIQ3"/>
<dbReference type="Proteomes" id="UP000254186">
    <property type="component" value="Unassembled WGS sequence"/>
</dbReference>